<evidence type="ECO:0000313" key="2">
    <source>
        <dbReference type="EMBL" id="CDZ84783.1"/>
    </source>
</evidence>
<reference evidence="7" key="3">
    <citation type="submission" date="2018-10" db="EMBL/GenBank/DDBJ databases">
        <title>FDA dAtabase for Regulatory Grade micrObial Sequences (FDA-ARGOS): Supporting development and validation of Infectious Disease Dx tests.</title>
        <authorList>
            <person name="Goldberg B."/>
            <person name="Campos J."/>
            <person name="Tallon L."/>
            <person name="Sadzewicz L."/>
            <person name="Zhao X."/>
            <person name="Vavikolanu K."/>
            <person name="Mehta A."/>
            <person name="Aluvathingal J."/>
            <person name="Nadendla S."/>
            <person name="Geyer C."/>
            <person name="Nandy P."/>
            <person name="Yan Y."/>
            <person name="Sichtig H."/>
        </authorList>
    </citation>
    <scope>NUCLEOTIDE SEQUENCE [LARGE SCALE GENOMIC DNA]</scope>
    <source>
        <strain evidence="7">FDAARGOS_526</strain>
    </source>
</reference>
<feature type="signal peptide" evidence="1">
    <location>
        <begin position="1"/>
        <end position="23"/>
    </location>
</feature>
<dbReference type="PATRIC" id="fig|545.12.peg.2968"/>
<reference evidence="4" key="4">
    <citation type="submission" date="2018-10" db="EMBL/GenBank/DDBJ databases">
        <title>FDA dAtabase for Regulatory Grade micrObial Sequences (FDA-ARGOS): Supporting development and validation of Infectious Disease Dx tests.</title>
        <authorList>
            <person name="Campos J."/>
            <person name="Goldberg B."/>
            <person name="Tallon L.J."/>
            <person name="Sadzewicz L."/>
            <person name="Zhao X."/>
            <person name="Vavikolanu K."/>
            <person name="Mehta A."/>
            <person name="Aluvathingal J."/>
            <person name="Nadendla S."/>
            <person name="Geyer C."/>
            <person name="Nandy P."/>
            <person name="Yan Y."/>
            <person name="Sichtig H."/>
        </authorList>
    </citation>
    <scope>NUCLEOTIDE SEQUENCE</scope>
    <source>
        <strain evidence="4">FDAARGOS_526</strain>
    </source>
</reference>
<name>A0A078LLD1_CITKO</name>
<dbReference type="EMBL" id="RKIT01000002">
    <property type="protein sequence ID" value="RSC15850.1"/>
    <property type="molecule type" value="Genomic_DNA"/>
</dbReference>
<evidence type="ECO:0000313" key="3">
    <source>
        <dbReference type="EMBL" id="MBJ9870432.1"/>
    </source>
</evidence>
<dbReference type="RefSeq" id="WP_058668373.1">
    <property type="nucleotide sequence ID" value="NZ_ABTEQQ020000005.1"/>
</dbReference>
<accession>A0A078LLD1</accession>
<dbReference type="Proteomes" id="UP000282299">
    <property type="component" value="Unassembled WGS sequence"/>
</dbReference>
<dbReference type="InterPro" id="IPR010546">
    <property type="entry name" value="DUF1120"/>
</dbReference>
<protein>
    <submittedName>
        <fullName evidence="3">DUF1120 domain-containing protein</fullName>
    </submittedName>
    <submittedName>
        <fullName evidence="5">Protein of uncharacterized function (DUF1120)</fullName>
    </submittedName>
</protein>
<dbReference type="EMBL" id="JADVNV010000012">
    <property type="protein sequence ID" value="MBJ9870432.1"/>
    <property type="molecule type" value="Genomic_DNA"/>
</dbReference>
<evidence type="ECO:0000313" key="5">
    <source>
        <dbReference type="EMBL" id="SQB41840.1"/>
    </source>
</evidence>
<proteinExistence type="predicted"/>
<sequence>MNVFFKKSLMVSVLALTASSVMAAPSVDIKVSGKIVPASCIPSFPSGGGIADFGTIKVASLNSTAPTALPDIKTVPVAITCEEDTRVGVSFTDMHSASAPTTGYAINFASTDFISSANYLFGLGLYGSQKIGAYALGIQIDSGTLTNGNGDNLVAYFSANDGTSWGTKAGNSYMQIINNNSEVYSFGKSSASAPEPQTKVNFNVGVSAIINPTDDLQITDEATLDGLTTVELVYL</sequence>
<feature type="chain" id="PRO_5042676748" evidence="1">
    <location>
        <begin position="24"/>
        <end position="235"/>
    </location>
</feature>
<evidence type="ECO:0000256" key="1">
    <source>
        <dbReference type="SAM" id="SignalP"/>
    </source>
</evidence>
<reference evidence="2" key="1">
    <citation type="submission" date="2014-06" db="EMBL/GenBank/DDBJ databases">
        <authorList>
            <person name="Urmite Genomes Urmite Genomes"/>
        </authorList>
    </citation>
    <scope>NUCLEOTIDE SEQUENCE</scope>
</reference>
<evidence type="ECO:0000313" key="7">
    <source>
        <dbReference type="Proteomes" id="UP000282299"/>
    </source>
</evidence>
<dbReference type="AlphaFoldDB" id="A0A078LLD1"/>
<organism evidence="2">
    <name type="scientific">Citrobacter koseri</name>
    <name type="common">Citrobacter diversus</name>
    <dbReference type="NCBI Taxonomy" id="545"/>
    <lineage>
        <taxon>Bacteria</taxon>
        <taxon>Pseudomonadati</taxon>
        <taxon>Pseudomonadota</taxon>
        <taxon>Gammaproteobacteria</taxon>
        <taxon>Enterobacterales</taxon>
        <taxon>Enterobacteriaceae</taxon>
        <taxon>Citrobacter</taxon>
    </lineage>
</organism>
<dbReference type="EMBL" id="UAVY01000011">
    <property type="protein sequence ID" value="SQB41840.1"/>
    <property type="molecule type" value="Genomic_DNA"/>
</dbReference>
<dbReference type="EMBL" id="LK931336">
    <property type="protein sequence ID" value="CDZ84783.1"/>
    <property type="molecule type" value="Genomic_DNA"/>
</dbReference>
<dbReference type="Proteomes" id="UP000251584">
    <property type="component" value="Unassembled WGS sequence"/>
</dbReference>
<dbReference type="Proteomes" id="UP000807555">
    <property type="component" value="Unassembled WGS sequence"/>
</dbReference>
<reference evidence="5 6" key="2">
    <citation type="submission" date="2018-06" db="EMBL/GenBank/DDBJ databases">
        <authorList>
            <consortium name="Pathogen Informatics"/>
            <person name="Doyle S."/>
        </authorList>
    </citation>
    <scope>NUCLEOTIDE SEQUENCE [LARGE SCALE GENOMIC DNA]</scope>
    <source>
        <strain evidence="5 6">NCTC10786</strain>
    </source>
</reference>
<dbReference type="Pfam" id="PF06551">
    <property type="entry name" value="DUF1120"/>
    <property type="match status" value="1"/>
</dbReference>
<gene>
    <name evidence="2" type="ORF">BN1086_02959</name>
    <name evidence="4" type="ORF">EGS84_02285</name>
    <name evidence="3" type="ORF">I5687_20990</name>
    <name evidence="5" type="ORF">NCTC10786_06129</name>
</gene>
<evidence type="ECO:0000313" key="6">
    <source>
        <dbReference type="Proteomes" id="UP000251584"/>
    </source>
</evidence>
<evidence type="ECO:0000313" key="4">
    <source>
        <dbReference type="EMBL" id="RSC15850.1"/>
    </source>
</evidence>
<reference evidence="3" key="5">
    <citation type="submission" date="2020-11" db="EMBL/GenBank/DDBJ databases">
        <title>Enhanced detection system for hospital associated transmission using whole genome sequencing surveillance.</title>
        <authorList>
            <person name="Harrison L.H."/>
            <person name="Van Tyne D."/>
            <person name="Marsh J.W."/>
            <person name="Griffith M.P."/>
            <person name="Snyder D.J."/>
            <person name="Cooper V.S."/>
            <person name="Mustapha M."/>
        </authorList>
    </citation>
    <scope>NUCLEOTIDE SEQUENCE</scope>
    <source>
        <strain evidence="3">CB00014</strain>
    </source>
</reference>
<keyword evidence="1" id="KW-0732">Signal</keyword>